<evidence type="ECO:0000313" key="2">
    <source>
        <dbReference type="Proteomes" id="UP000447434"/>
    </source>
</evidence>
<sequence length="55" mass="6298">MQATLLILDQNLVLKDMLYVESSTEPERGSQEYVSSTTHLFIVSYDSITFRLINS</sequence>
<evidence type="ECO:0000313" key="1">
    <source>
        <dbReference type="EMBL" id="KAE9589009.1"/>
    </source>
</evidence>
<dbReference type="EMBL" id="WOCE01000022">
    <property type="protein sequence ID" value="KAE9589009.1"/>
    <property type="molecule type" value="Genomic_DNA"/>
</dbReference>
<dbReference type="AlphaFoldDB" id="A0A6A4NNN8"/>
<protein>
    <submittedName>
        <fullName evidence="1">Uncharacterized protein</fullName>
    </submittedName>
</protein>
<gene>
    <name evidence="1" type="ORF">Lalb_Chr22g0361591</name>
</gene>
<proteinExistence type="predicted"/>
<dbReference type="Proteomes" id="UP000447434">
    <property type="component" value="Chromosome 22"/>
</dbReference>
<accession>A0A6A4NNN8</accession>
<comment type="caution">
    <text evidence="1">The sequence shown here is derived from an EMBL/GenBank/DDBJ whole genome shotgun (WGS) entry which is preliminary data.</text>
</comment>
<name>A0A6A4NNN8_LUPAL</name>
<organism evidence="1 2">
    <name type="scientific">Lupinus albus</name>
    <name type="common">White lupine</name>
    <name type="synonym">Lupinus termis</name>
    <dbReference type="NCBI Taxonomy" id="3870"/>
    <lineage>
        <taxon>Eukaryota</taxon>
        <taxon>Viridiplantae</taxon>
        <taxon>Streptophyta</taxon>
        <taxon>Embryophyta</taxon>
        <taxon>Tracheophyta</taxon>
        <taxon>Spermatophyta</taxon>
        <taxon>Magnoliopsida</taxon>
        <taxon>eudicotyledons</taxon>
        <taxon>Gunneridae</taxon>
        <taxon>Pentapetalae</taxon>
        <taxon>rosids</taxon>
        <taxon>fabids</taxon>
        <taxon>Fabales</taxon>
        <taxon>Fabaceae</taxon>
        <taxon>Papilionoideae</taxon>
        <taxon>50 kb inversion clade</taxon>
        <taxon>genistoids sensu lato</taxon>
        <taxon>core genistoids</taxon>
        <taxon>Genisteae</taxon>
        <taxon>Lupinus</taxon>
    </lineage>
</organism>
<reference evidence="2" key="1">
    <citation type="journal article" date="2020" name="Nat. Commun.">
        <title>Genome sequence of the cluster root forming white lupin.</title>
        <authorList>
            <person name="Hufnagel B."/>
            <person name="Marques A."/>
            <person name="Soriano A."/>
            <person name="Marques L."/>
            <person name="Divol F."/>
            <person name="Doumas P."/>
            <person name="Sallet E."/>
            <person name="Mancinotti D."/>
            <person name="Carrere S."/>
            <person name="Marande W."/>
            <person name="Arribat S."/>
            <person name="Keller J."/>
            <person name="Huneau C."/>
            <person name="Blein T."/>
            <person name="Aime D."/>
            <person name="Laguerre M."/>
            <person name="Taylor J."/>
            <person name="Schubert V."/>
            <person name="Nelson M."/>
            <person name="Geu-Flores F."/>
            <person name="Crespi M."/>
            <person name="Gallardo-Guerrero K."/>
            <person name="Delaux P.-M."/>
            <person name="Salse J."/>
            <person name="Berges H."/>
            <person name="Guyot R."/>
            <person name="Gouzy J."/>
            <person name="Peret B."/>
        </authorList>
    </citation>
    <scope>NUCLEOTIDE SEQUENCE [LARGE SCALE GENOMIC DNA]</scope>
    <source>
        <strain evidence="2">cv. Amiga</strain>
    </source>
</reference>
<keyword evidence="2" id="KW-1185">Reference proteome</keyword>